<sequence>MPTDPVCGMELTSSDSVATVRHGGETYFFCSEECRQRFEDKPTVYTE</sequence>
<evidence type="ECO:0000259" key="1">
    <source>
        <dbReference type="SMART" id="SM00746"/>
    </source>
</evidence>
<keyword evidence="2" id="KW-0614">Plasmid</keyword>
<dbReference type="GO" id="GO:0016491">
    <property type="term" value="F:oxidoreductase activity"/>
    <property type="evidence" value="ECO:0007669"/>
    <property type="project" value="InterPro"/>
</dbReference>
<name>A0A2I8VT94_9EURY</name>
<organism evidence="2 3">
    <name type="scientific">Salinigranum rubrum</name>
    <dbReference type="NCBI Taxonomy" id="755307"/>
    <lineage>
        <taxon>Archaea</taxon>
        <taxon>Methanobacteriati</taxon>
        <taxon>Methanobacteriota</taxon>
        <taxon>Stenosarchaea group</taxon>
        <taxon>Halobacteria</taxon>
        <taxon>Halobacteriales</taxon>
        <taxon>Haloferacaceae</taxon>
        <taxon>Salinigranum</taxon>
    </lineage>
</organism>
<evidence type="ECO:0000313" key="2">
    <source>
        <dbReference type="EMBL" id="AUV84399.1"/>
    </source>
</evidence>
<reference evidence="2 3" key="1">
    <citation type="submission" date="2018-01" db="EMBL/GenBank/DDBJ databases">
        <title>Complete genome sequence of Salinigranum rubrum GX10T, an extremely halophilic archaeon isolated from a marine solar saltern.</title>
        <authorList>
            <person name="Han S."/>
        </authorList>
    </citation>
    <scope>NUCLEOTIDE SEQUENCE [LARGE SCALE GENOMIC DNA]</scope>
    <source>
        <strain evidence="2 3">GX10</strain>
        <plasmid evidence="3">Plasmid unnamed2</plasmid>
    </source>
</reference>
<feature type="domain" description="TRASH" evidence="1">
    <location>
        <begin position="4"/>
        <end position="42"/>
    </location>
</feature>
<dbReference type="Gene3D" id="1.10.620.20">
    <property type="entry name" value="Ribonucleotide Reductase, subunit A"/>
    <property type="match status" value="1"/>
</dbReference>
<geneLocation type="plasmid" evidence="2">
    <name>unnamed2</name>
</geneLocation>
<dbReference type="Proteomes" id="UP000236584">
    <property type="component" value="Plasmid unnamed2"/>
</dbReference>
<dbReference type="SUPFAM" id="SSF47240">
    <property type="entry name" value="Ferritin-like"/>
    <property type="match status" value="1"/>
</dbReference>
<proteinExistence type="predicted"/>
<dbReference type="KEGG" id="srub:C2R22_22930"/>
<accession>A0A2I8VT94</accession>
<evidence type="ECO:0000313" key="3">
    <source>
        <dbReference type="Proteomes" id="UP000236584"/>
    </source>
</evidence>
<dbReference type="InterPro" id="IPR007029">
    <property type="entry name" value="YHS_dom"/>
</dbReference>
<dbReference type="InterPro" id="IPR009078">
    <property type="entry name" value="Ferritin-like_SF"/>
</dbReference>
<dbReference type="OrthoDB" id="37898at2157"/>
<gene>
    <name evidence="2" type="ORF">C2R22_22930</name>
</gene>
<dbReference type="Pfam" id="PF04945">
    <property type="entry name" value="YHS"/>
    <property type="match status" value="1"/>
</dbReference>
<dbReference type="AlphaFoldDB" id="A0A2I8VT94"/>
<dbReference type="SMART" id="SM00746">
    <property type="entry name" value="TRASH"/>
    <property type="match status" value="1"/>
</dbReference>
<dbReference type="InterPro" id="IPR012348">
    <property type="entry name" value="RNR-like"/>
</dbReference>
<keyword evidence="3" id="KW-1185">Reference proteome</keyword>
<protein>
    <submittedName>
        <fullName evidence="2">Copper-transporting ATPase</fullName>
    </submittedName>
</protein>
<dbReference type="EMBL" id="CP026311">
    <property type="protein sequence ID" value="AUV84399.1"/>
    <property type="molecule type" value="Genomic_DNA"/>
</dbReference>
<dbReference type="InterPro" id="IPR011017">
    <property type="entry name" value="TRASH_dom"/>
</dbReference>